<dbReference type="OrthoDB" id="653949at2"/>
<dbReference type="Gene3D" id="3.30.70.1070">
    <property type="entry name" value="Sporulation related repeat"/>
    <property type="match status" value="1"/>
</dbReference>
<feature type="coiled-coil region" evidence="1">
    <location>
        <begin position="176"/>
        <end position="203"/>
    </location>
</feature>
<dbReference type="GO" id="GO:0042834">
    <property type="term" value="F:peptidoglycan binding"/>
    <property type="evidence" value="ECO:0007669"/>
    <property type="project" value="InterPro"/>
</dbReference>
<sequence length="633" mass="70989">MDILSYLLELLQQRKEVGITGLGTFYKKKYPGRYDKEKQTFLPPGYTLQFSTDLTEEEALANFISAKTNIANEDARNYIVQFVEEVNQKLELNHEAELQNTGRLFFTEQGLGFEPVKNMNYGSEFYGLPSLAETVIEETKTDSPQQEEEVYDEIAEAPVATSPFENKSYQAPVIENVELDEVKDDLKNTLKHTENAAEEITEAPEFIKEQHEEHPNRFGHTPESELENIAAEHQAIETPESAETQEEKIEEVANTAEEVEVHESEVENIATEQPAIETPESAETQEEEVENTVKEVEVPESEVENIATEQPAIETQEEEIDEVANTDEEVKVSESEVENIAPEQPTIETPESDDAQDETNAAETSAPEETNTIEVPETVIPQNEPLTRFSLRSETEEPKTYINLEDEAKKEEPVIEAPAFIKEQHAEHPNRFGHAPIEHGEETRQGMSTWLMITIAVLALVIIAAITYLVKPELFTGQTTAPAEVGKMVIDSPKITVDTAKAKQDSIAKTDSILKANQVQKKTDTLKKMEAKPVVKPTVEVPKENKIVPNTSPSTFYVIAASFQSEKKALVFIKQMEKIGLNAEIAKVPGRLKKVSIASFTTEKEAKEQKDILQKKLKGKGYFVQQKSNNTQP</sequence>
<dbReference type="RefSeq" id="WP_131534783.1">
    <property type="nucleotide sequence ID" value="NZ_SJSO01000038.1"/>
</dbReference>
<dbReference type="InterPro" id="IPR041268">
    <property type="entry name" value="HU-CCDC81_bac_2"/>
</dbReference>
<organism evidence="5 6">
    <name type="scientific">Pedobacter psychrodurus</name>
    <dbReference type="NCBI Taxonomy" id="2530456"/>
    <lineage>
        <taxon>Bacteria</taxon>
        <taxon>Pseudomonadati</taxon>
        <taxon>Bacteroidota</taxon>
        <taxon>Sphingobacteriia</taxon>
        <taxon>Sphingobacteriales</taxon>
        <taxon>Sphingobacteriaceae</taxon>
        <taxon>Pedobacter</taxon>
    </lineage>
</organism>
<comment type="caution">
    <text evidence="5">The sequence shown here is derived from an EMBL/GenBank/DDBJ whole genome shotgun (WGS) entry which is preliminary data.</text>
</comment>
<feature type="compositionally biased region" description="Polar residues" evidence="2">
    <location>
        <begin position="358"/>
        <end position="373"/>
    </location>
</feature>
<evidence type="ECO:0000259" key="4">
    <source>
        <dbReference type="PROSITE" id="PS51724"/>
    </source>
</evidence>
<proteinExistence type="predicted"/>
<evidence type="ECO:0000256" key="2">
    <source>
        <dbReference type="SAM" id="MobiDB-lite"/>
    </source>
</evidence>
<keyword evidence="6" id="KW-1185">Reference proteome</keyword>
<dbReference type="AlphaFoldDB" id="A0A4R0PJD8"/>
<keyword evidence="1" id="KW-0175">Coiled coil</keyword>
<dbReference type="PROSITE" id="PS51724">
    <property type="entry name" value="SPOR"/>
    <property type="match status" value="1"/>
</dbReference>
<reference evidence="5 6" key="1">
    <citation type="submission" date="2019-02" db="EMBL/GenBank/DDBJ databases">
        <title>Pedobacter sp. RP-3-21 sp. nov., isolated from Arctic soil.</title>
        <authorList>
            <person name="Dahal R.H."/>
        </authorList>
    </citation>
    <scope>NUCLEOTIDE SEQUENCE [LARGE SCALE GENOMIC DNA]</scope>
    <source>
        <strain evidence="5 6">RP-3-21</strain>
    </source>
</reference>
<dbReference type="InterPro" id="IPR040495">
    <property type="entry name" value="HU-CCDC81_bac_1"/>
</dbReference>
<name>A0A4R0PJD8_9SPHI</name>
<dbReference type="Pfam" id="PF18174">
    <property type="entry name" value="HU-CCDC81_bac_1"/>
    <property type="match status" value="1"/>
</dbReference>
<dbReference type="Pfam" id="PF05036">
    <property type="entry name" value="SPOR"/>
    <property type="match status" value="1"/>
</dbReference>
<evidence type="ECO:0000256" key="1">
    <source>
        <dbReference type="SAM" id="Coils"/>
    </source>
</evidence>
<dbReference type="Proteomes" id="UP000293925">
    <property type="component" value="Unassembled WGS sequence"/>
</dbReference>
<accession>A0A4R0PJD8</accession>
<keyword evidence="3" id="KW-0812">Transmembrane</keyword>
<dbReference type="InterPro" id="IPR007730">
    <property type="entry name" value="SPOR-like_dom"/>
</dbReference>
<dbReference type="SUPFAM" id="SSF110997">
    <property type="entry name" value="Sporulation related repeat"/>
    <property type="match status" value="1"/>
</dbReference>
<gene>
    <name evidence="5" type="ORF">EZ456_24435</name>
</gene>
<evidence type="ECO:0000256" key="3">
    <source>
        <dbReference type="SAM" id="Phobius"/>
    </source>
</evidence>
<evidence type="ECO:0000313" key="5">
    <source>
        <dbReference type="EMBL" id="TCD15653.1"/>
    </source>
</evidence>
<dbReference type="EMBL" id="SJSO01000038">
    <property type="protein sequence ID" value="TCD15653.1"/>
    <property type="molecule type" value="Genomic_DNA"/>
</dbReference>
<dbReference type="InterPro" id="IPR036680">
    <property type="entry name" value="SPOR-like_sf"/>
</dbReference>
<keyword evidence="3" id="KW-0472">Membrane</keyword>
<feature type="region of interest" description="Disordered" evidence="2">
    <location>
        <begin position="254"/>
        <end position="373"/>
    </location>
</feature>
<protein>
    <submittedName>
        <fullName evidence="5">SPOR domain-containing protein</fullName>
    </submittedName>
</protein>
<feature type="compositionally biased region" description="Acidic residues" evidence="2">
    <location>
        <begin position="315"/>
        <end position="327"/>
    </location>
</feature>
<feature type="domain" description="SPOR" evidence="4">
    <location>
        <begin position="550"/>
        <end position="626"/>
    </location>
</feature>
<keyword evidence="3" id="KW-1133">Transmembrane helix</keyword>
<evidence type="ECO:0000313" key="6">
    <source>
        <dbReference type="Proteomes" id="UP000293925"/>
    </source>
</evidence>
<feature type="transmembrane region" description="Helical" evidence="3">
    <location>
        <begin position="450"/>
        <end position="470"/>
    </location>
</feature>
<dbReference type="Pfam" id="PF18175">
    <property type="entry name" value="HU-CCDC81_bac_2"/>
    <property type="match status" value="1"/>
</dbReference>